<comment type="function">
    <text evidence="9">Activates phosphatidylinositol 3-kinase when bound to the regulatory p85 subunit. May mediate the control of various cellular processes by insulin-like peptides. When phosphorylated by the insulin receptor binds specifically to various cellular proteins containing SH2 domains. Involved in control of cell proliferation, cell size, and body and organ growth throughout development. Also has a role in a signaling pathway controlling the physiological response required to endure periods of low nutrient conditions. Insulin/insulin-like growth factor (IGF) signaling pathway has a role in regulating aging and is necessary in the ovary for vitellogenic maturation.</text>
</comment>
<dbReference type="GO" id="GO:0005158">
    <property type="term" value="F:insulin receptor binding"/>
    <property type="evidence" value="ECO:0007669"/>
    <property type="project" value="InterPro"/>
</dbReference>
<dbReference type="SUPFAM" id="SSF50729">
    <property type="entry name" value="PH domain-like"/>
    <property type="match status" value="1"/>
</dbReference>
<evidence type="ECO:0000256" key="6">
    <source>
        <dbReference type="ARBA" id="ARBA00022782"/>
    </source>
</evidence>
<protein>
    <recommendedName>
        <fullName evidence="2">Insulin receptor substrate 1</fullName>
    </recommendedName>
    <alternativeName>
        <fullName evidence="8">Protein chico</fullName>
    </alternativeName>
</protein>
<keyword evidence="4" id="KW-0341">Growth regulation</keyword>
<dbReference type="STRING" id="37001.A0A1A9WEX9"/>
<reference evidence="13" key="1">
    <citation type="submission" date="2014-03" db="EMBL/GenBank/DDBJ databases">
        <authorList>
            <person name="Aksoy S."/>
            <person name="Warren W."/>
            <person name="Wilson R.K."/>
        </authorList>
    </citation>
    <scope>NUCLEOTIDE SEQUENCE [LARGE SCALE GENOMIC DNA]</scope>
    <source>
        <strain evidence="13">IAEA</strain>
    </source>
</reference>
<keyword evidence="6" id="KW-0221">Differentiation</keyword>
<proteinExistence type="predicted"/>
<dbReference type="InterPro" id="IPR001849">
    <property type="entry name" value="PH_domain"/>
</dbReference>
<feature type="region of interest" description="Disordered" evidence="10">
    <location>
        <begin position="205"/>
        <end position="227"/>
    </location>
</feature>
<evidence type="ECO:0000256" key="9">
    <source>
        <dbReference type="ARBA" id="ARBA00046145"/>
    </source>
</evidence>
<dbReference type="GO" id="GO:0005886">
    <property type="term" value="C:plasma membrane"/>
    <property type="evidence" value="ECO:0007669"/>
    <property type="project" value="TreeGrafter"/>
</dbReference>
<evidence type="ECO:0000256" key="5">
    <source>
        <dbReference type="ARBA" id="ARBA00022737"/>
    </source>
</evidence>
<evidence type="ECO:0000256" key="3">
    <source>
        <dbReference type="ARBA" id="ARBA00022553"/>
    </source>
</evidence>
<evidence type="ECO:0000256" key="1">
    <source>
        <dbReference type="ARBA" id="ARBA00011440"/>
    </source>
</evidence>
<dbReference type="InterPro" id="IPR039011">
    <property type="entry name" value="IRS"/>
</dbReference>
<dbReference type="AlphaFoldDB" id="A0A1A9WEX9"/>
<dbReference type="Pfam" id="PF00169">
    <property type="entry name" value="PH"/>
    <property type="match status" value="1"/>
</dbReference>
<dbReference type="PROSITE" id="PS50003">
    <property type="entry name" value="PH_DOMAIN"/>
    <property type="match status" value="1"/>
</dbReference>
<dbReference type="InterPro" id="IPR011993">
    <property type="entry name" value="PH-like_dom_sf"/>
</dbReference>
<organism evidence="12 13">
    <name type="scientific">Glossina brevipalpis</name>
    <dbReference type="NCBI Taxonomy" id="37001"/>
    <lineage>
        <taxon>Eukaryota</taxon>
        <taxon>Metazoa</taxon>
        <taxon>Ecdysozoa</taxon>
        <taxon>Arthropoda</taxon>
        <taxon>Hexapoda</taxon>
        <taxon>Insecta</taxon>
        <taxon>Pterygota</taxon>
        <taxon>Neoptera</taxon>
        <taxon>Endopterygota</taxon>
        <taxon>Diptera</taxon>
        <taxon>Brachycera</taxon>
        <taxon>Muscomorpha</taxon>
        <taxon>Hippoboscoidea</taxon>
        <taxon>Glossinidae</taxon>
        <taxon>Glossina</taxon>
    </lineage>
</organism>
<dbReference type="VEuPathDB" id="VectorBase:GBRI017138"/>
<evidence type="ECO:0000313" key="13">
    <source>
        <dbReference type="Proteomes" id="UP000091820"/>
    </source>
</evidence>
<keyword evidence="3" id="KW-0597">Phosphoprotein</keyword>
<dbReference type="CDD" id="cd01257">
    <property type="entry name" value="PH_IRS"/>
    <property type="match status" value="1"/>
</dbReference>
<evidence type="ECO:0000259" key="11">
    <source>
        <dbReference type="PROSITE" id="PS50003"/>
    </source>
</evidence>
<evidence type="ECO:0000256" key="2">
    <source>
        <dbReference type="ARBA" id="ARBA00015710"/>
    </source>
</evidence>
<dbReference type="PRINTS" id="PR00628">
    <property type="entry name" value="INSULINRSI"/>
</dbReference>
<dbReference type="SMART" id="SM00233">
    <property type="entry name" value="PH"/>
    <property type="match status" value="1"/>
</dbReference>
<evidence type="ECO:0000256" key="10">
    <source>
        <dbReference type="SAM" id="MobiDB-lite"/>
    </source>
</evidence>
<reference evidence="12" key="2">
    <citation type="submission" date="2020-05" db="UniProtKB">
        <authorList>
            <consortium name="EnsemblMetazoa"/>
        </authorList>
    </citation>
    <scope>IDENTIFICATION</scope>
    <source>
        <strain evidence="12">IAEA</strain>
    </source>
</reference>
<evidence type="ECO:0000256" key="4">
    <source>
        <dbReference type="ARBA" id="ARBA00022604"/>
    </source>
</evidence>
<keyword evidence="13" id="KW-1185">Reference proteome</keyword>
<dbReference type="InterPro" id="IPR002404">
    <property type="entry name" value="IRS_PTB"/>
</dbReference>
<evidence type="ECO:0000256" key="8">
    <source>
        <dbReference type="ARBA" id="ARBA00033282"/>
    </source>
</evidence>
<dbReference type="GO" id="GO:0005829">
    <property type="term" value="C:cytosol"/>
    <property type="evidence" value="ECO:0007669"/>
    <property type="project" value="TreeGrafter"/>
</dbReference>
<dbReference type="GO" id="GO:0008286">
    <property type="term" value="P:insulin receptor signaling pathway"/>
    <property type="evidence" value="ECO:0007669"/>
    <property type="project" value="InterPro"/>
</dbReference>
<dbReference type="Gene3D" id="2.30.29.30">
    <property type="entry name" value="Pleckstrin-homology domain (PH domain)/Phosphotyrosine-binding domain (PTB)"/>
    <property type="match status" value="2"/>
</dbReference>
<evidence type="ECO:0000256" key="7">
    <source>
        <dbReference type="ARBA" id="ARBA00022943"/>
    </source>
</evidence>
<keyword evidence="7" id="KW-0896">Oogenesis</keyword>
<name>A0A1A9WEX9_9MUSC</name>
<feature type="compositionally biased region" description="Low complexity" evidence="10">
    <location>
        <begin position="598"/>
        <end position="615"/>
    </location>
</feature>
<keyword evidence="5" id="KW-0677">Repeat</keyword>
<dbReference type="EnsemblMetazoa" id="GBRI017138-RA">
    <property type="protein sequence ID" value="GBRI017138-PA"/>
    <property type="gene ID" value="GBRI017138"/>
</dbReference>
<feature type="region of interest" description="Disordered" evidence="10">
    <location>
        <begin position="598"/>
        <end position="626"/>
    </location>
</feature>
<dbReference type="GO" id="GO:0048477">
    <property type="term" value="P:oogenesis"/>
    <property type="evidence" value="ECO:0007669"/>
    <property type="project" value="UniProtKB-KW"/>
</dbReference>
<dbReference type="GO" id="GO:0043548">
    <property type="term" value="F:phosphatidylinositol 3-kinase binding"/>
    <property type="evidence" value="ECO:0007669"/>
    <property type="project" value="TreeGrafter"/>
</dbReference>
<dbReference type="PANTHER" id="PTHR10614:SF13">
    <property type="entry name" value="INSULIN RECEPTOR SUBSTRATE 1"/>
    <property type="match status" value="1"/>
</dbReference>
<comment type="subunit">
    <text evidence="1">Bindings to phosphatidylinositol 3-kinase and SHP2.</text>
</comment>
<dbReference type="Proteomes" id="UP000091820">
    <property type="component" value="Unassembled WGS sequence"/>
</dbReference>
<dbReference type="PANTHER" id="PTHR10614">
    <property type="entry name" value="INSULIN RECEPTOR SUBSTRATE"/>
    <property type="match status" value="1"/>
</dbReference>
<evidence type="ECO:0000313" key="12">
    <source>
        <dbReference type="EnsemblMetazoa" id="GBRI017138-PA"/>
    </source>
</evidence>
<feature type="domain" description="PH" evidence="11">
    <location>
        <begin position="27"/>
        <end position="128"/>
    </location>
</feature>
<sequence length="626" mass="71447">MYQIKFLVKVLNCFLIIMSKQCIDENGLLLCGYHKKLKTMRKKFFVLYKDTLHNVARLEYYDNEKKFRSSFNAKRVIKLKSCFNINRRLDTKYDFVIALSTKEGGFGIVIETEEEMNKWLNTLLSLQRKYANELDFPQFDYVWQVIIQRKGIAEQKGLFGNYHVCLTNKSITFIKITSDKNALNDQRLSKVDVLLTTIRSKMTSNNDEQIEPMRKRSSSATEASKPINDRKIVQSLTSAANTLPNAATFVRERCDSLPSRNRSSSECNNQNFRNAATLSNYRSNTIQRISNSPPVVCSESEESSISIDESDDAITFLPFRLSTRASDGVILEESVDEPSYSDININTSCPVSNDILNHGNLLGESEKYITMAPSNFFKEKDETQDSFANSGLRNEIKYHQKEFSECLLDIPKDSFLDTELQATRPVRAYSVGNKNQQMQMFKEKATESSTGRVRAFSVGSRAKIPRCDIQRIHPKLASNNNNIHYGVDNISTKKSISAPLLFSKYQTSSAERMSDLMEIDFSKPTSRKYMHTKLPPKDMKNNCEIKNADQNGEEALKNSLDSLVIKCVLQTDNGYLEMKPISIKSTIKNDFSKTIITQQQQQQQQQHSNSNNQNNECIIVNKPSTT</sequence>
<accession>A0A1A9WEX9</accession>